<evidence type="ECO:0000313" key="1">
    <source>
        <dbReference type="EMBL" id="MPM81746.1"/>
    </source>
</evidence>
<dbReference type="EMBL" id="VSSQ01031007">
    <property type="protein sequence ID" value="MPM81746.1"/>
    <property type="molecule type" value="Genomic_DNA"/>
</dbReference>
<accession>A0A645CX95</accession>
<name>A0A645CX95_9ZZZZ</name>
<reference evidence="1" key="1">
    <citation type="submission" date="2019-08" db="EMBL/GenBank/DDBJ databases">
        <authorList>
            <person name="Kucharzyk K."/>
            <person name="Murdoch R.W."/>
            <person name="Higgins S."/>
            <person name="Loffler F."/>
        </authorList>
    </citation>
    <scope>NUCLEOTIDE SEQUENCE</scope>
</reference>
<sequence length="109" mass="12166">MHRLIRLAIAKFGRASKLLCGRFSRNPVDPLRVQRERKQLVVLALLNDQQVALEILADDKPAFAAALAAPADAKALSLAERVVHQPIVTRNHLARFVDHVARLRGQILH</sequence>
<protein>
    <submittedName>
        <fullName evidence="1">Uncharacterized protein</fullName>
    </submittedName>
</protein>
<dbReference type="AlphaFoldDB" id="A0A645CX95"/>
<organism evidence="1">
    <name type="scientific">bioreactor metagenome</name>
    <dbReference type="NCBI Taxonomy" id="1076179"/>
    <lineage>
        <taxon>unclassified sequences</taxon>
        <taxon>metagenomes</taxon>
        <taxon>ecological metagenomes</taxon>
    </lineage>
</organism>
<proteinExistence type="predicted"/>
<comment type="caution">
    <text evidence="1">The sequence shown here is derived from an EMBL/GenBank/DDBJ whole genome shotgun (WGS) entry which is preliminary data.</text>
</comment>
<gene>
    <name evidence="1" type="ORF">SDC9_128803</name>
</gene>